<feature type="region of interest" description="Disordered" evidence="1">
    <location>
        <begin position="272"/>
        <end position="710"/>
    </location>
</feature>
<dbReference type="OrthoDB" id="375150at2759"/>
<protein>
    <recommendedName>
        <fullName evidence="2">Schizont-infected cell agglutination C-terminal domain-containing protein</fullName>
    </recommendedName>
</protein>
<feature type="compositionally biased region" description="Low complexity" evidence="1">
    <location>
        <begin position="330"/>
        <end position="357"/>
    </location>
</feature>
<dbReference type="AlphaFoldDB" id="A0A0D9QMX7"/>
<feature type="compositionally biased region" description="Basic and acidic residues" evidence="1">
    <location>
        <begin position="225"/>
        <end position="234"/>
    </location>
</feature>
<dbReference type="InterPro" id="IPR004168">
    <property type="entry name" value="PPAK_motif"/>
</dbReference>
<organism evidence="3 4">
    <name type="scientific">Plasmodium fragile</name>
    <dbReference type="NCBI Taxonomy" id="5857"/>
    <lineage>
        <taxon>Eukaryota</taxon>
        <taxon>Sar</taxon>
        <taxon>Alveolata</taxon>
        <taxon>Apicomplexa</taxon>
        <taxon>Aconoidasida</taxon>
        <taxon>Haemosporida</taxon>
        <taxon>Plasmodiidae</taxon>
        <taxon>Plasmodium</taxon>
        <taxon>Plasmodium (Plasmodium)</taxon>
    </lineage>
</organism>
<feature type="region of interest" description="Disordered" evidence="1">
    <location>
        <begin position="861"/>
        <end position="897"/>
    </location>
</feature>
<keyword evidence="4" id="KW-1185">Reference proteome</keyword>
<evidence type="ECO:0000256" key="1">
    <source>
        <dbReference type="SAM" id="MobiDB-lite"/>
    </source>
</evidence>
<gene>
    <name evidence="3" type="ORF">AK88_01856</name>
</gene>
<dbReference type="Proteomes" id="UP000054561">
    <property type="component" value="Unassembled WGS sequence"/>
</dbReference>
<evidence type="ECO:0000313" key="3">
    <source>
        <dbReference type="EMBL" id="KJP88404.1"/>
    </source>
</evidence>
<feature type="compositionally biased region" description="Basic and acidic residues" evidence="1">
    <location>
        <begin position="390"/>
        <end position="414"/>
    </location>
</feature>
<dbReference type="RefSeq" id="XP_012334914.1">
    <property type="nucleotide sequence ID" value="XM_012479491.1"/>
</dbReference>
<dbReference type="Pfam" id="PF02818">
    <property type="entry name" value="PPAK"/>
    <property type="match status" value="1"/>
</dbReference>
<feature type="compositionally biased region" description="Basic and acidic residues" evidence="1">
    <location>
        <begin position="443"/>
        <end position="461"/>
    </location>
</feature>
<dbReference type="VEuPathDB" id="PlasmoDB:AK88_01856"/>
<sequence>MSSQDGKYKPVEEFIKDVLAIWATGEARFTQDKFDSGLWEKMKALLEEFVEHMKHTIDNELLDAFGINCENEGWGYKDNSDTLYTSFSTGDVMKCKLMSAALAFMNTVRMGKNAYSGRSQNDQDMREILGCVVVNMYMNILRNAKCGNPWKGPSYAWKVARKMGNDAGGAAFSSAITDGTCTKDAWRALKIGKQDIRSAVDAWLRDNAHIMAEIQKAEASAECNKPWKRERGMKESGGTTHGSAGGSDAHTQLGKKIGHIVDSIIVGMKEDIDEGGRMNKKRKEQSRLSSTGTSNVQKDTRCKAGVDHVAQEESEDEDAEQEDTNGKNSTNTTRAGGAAATKPATTKPVATKPATTKPEVKTPKDSAEGGRDKSASPPKKPDVPPAKVPEVPKKVVPEKKPSEGGAGTHDRARSEGGAQRPTQVVPVSAPGAPIPTQSSPEPPTEKISQDNKKGQETDKAGKCPKAPGVSTVKNAGDGLREATSLTTVSFGLSPGADDDCNKKPDDTGAGSVLSEYPQQTPREQKKQHFRREKPRSARNQTSTANDRHSHGASQTAAPGSTTPVAPGDKNTQSEDPTRSPTHVDSSTNAGAQASNTGDTTVTTPAGDVVPQSPSVPPGPTGADGKPADAVVDGGNDDPPTQLLPPNPPKPKPNPNPDQSGSSGSFSDADLADGVSGGEGKGGGATGEGGAHGGGTSGGAGPALTPATPSVPPGLTWEDIKPYTPAIIPAVVGIAIIAFFLWKVILCAPRQTTTNISNLRDVPSPPLDEEILQHLQRGELPPPDYGYTMVRARQPASIPGRGRPPRVHKRTIIELHLEVLHECDATEWENVKEDYWHILVEEFMGGNNTCTSSSDVCTPDDGFATQDSTTNADSPTLHPPTYSDGTHASAPNEEHPDPWSCMETIPLATDPCPPNEEDPDPWSCMETIQLDAEHNAHSDHTEATSAHAWHTHWINWIDRNKHLLRACTTQPWFLQLKAEWKQYLREHMVANEDNEDNGHIDNGEAATPPMKKLDLWKQWVAQQHRQMSTYKDTEWCPHLLNTVQEQTVPEQGDASAVEKHLDVENVMAAHDMLRVTDLPRSQPLHPQPYMKKRLTAKIWILILAFVIEQCEVERSLQEKELYVDALLQQCSH</sequence>
<dbReference type="GeneID" id="24267170"/>
<feature type="compositionally biased region" description="Polar residues" evidence="1">
    <location>
        <begin position="551"/>
        <end position="570"/>
    </location>
</feature>
<feature type="compositionally biased region" description="Polar residues" evidence="1">
    <location>
        <begin position="864"/>
        <end position="873"/>
    </location>
</feature>
<dbReference type="InterPro" id="IPR024288">
    <property type="entry name" value="SICA_C"/>
</dbReference>
<dbReference type="OMA" id="PNASHAN"/>
<evidence type="ECO:0000313" key="4">
    <source>
        <dbReference type="Proteomes" id="UP000054561"/>
    </source>
</evidence>
<feature type="compositionally biased region" description="Gly residues" evidence="1">
    <location>
        <begin position="674"/>
        <end position="700"/>
    </location>
</feature>
<dbReference type="Pfam" id="PF12879">
    <property type="entry name" value="SICA_C"/>
    <property type="match status" value="1"/>
</dbReference>
<feature type="compositionally biased region" description="Pro residues" evidence="1">
    <location>
        <begin position="641"/>
        <end position="655"/>
    </location>
</feature>
<reference evidence="3 4" key="1">
    <citation type="submission" date="2014-03" db="EMBL/GenBank/DDBJ databases">
        <title>The Genome Sequence of Plasmodium fragile nilgiri.</title>
        <authorList>
            <consortium name="The Broad Institute Genomics Platform"/>
            <consortium name="The Broad Institute Genome Sequencing Center for Infectious Disease"/>
            <person name="Neafsey D."/>
            <person name="Duraisingh M."/>
            <person name="Young S.K."/>
            <person name="Zeng Q."/>
            <person name="Gargeya S."/>
            <person name="Abouelleil A."/>
            <person name="Alvarado L."/>
            <person name="Chapman S.B."/>
            <person name="Gainer-Dewar J."/>
            <person name="Goldberg J."/>
            <person name="Griggs A."/>
            <person name="Gujja S."/>
            <person name="Hansen M."/>
            <person name="Howarth C."/>
            <person name="Imamovic A."/>
            <person name="Larimer J."/>
            <person name="Pearson M."/>
            <person name="Poon T.W."/>
            <person name="Priest M."/>
            <person name="Roberts A."/>
            <person name="Saif S."/>
            <person name="Shea T."/>
            <person name="Sykes S."/>
            <person name="Wortman J."/>
            <person name="Nusbaum C."/>
            <person name="Birren B."/>
        </authorList>
    </citation>
    <scope>NUCLEOTIDE SEQUENCE [LARGE SCALE GENOMIC DNA]</scope>
    <source>
        <strain evidence="4">nilgiri</strain>
    </source>
</reference>
<feature type="compositionally biased region" description="Basic and acidic residues" evidence="1">
    <location>
        <begin position="298"/>
        <end position="311"/>
    </location>
</feature>
<feature type="domain" description="Schizont-infected cell agglutination C-terminal" evidence="2">
    <location>
        <begin position="761"/>
        <end position="846"/>
    </location>
</feature>
<dbReference type="EMBL" id="KQ001661">
    <property type="protein sequence ID" value="KJP88404.1"/>
    <property type="molecule type" value="Genomic_DNA"/>
</dbReference>
<feature type="region of interest" description="Disordered" evidence="1">
    <location>
        <begin position="219"/>
        <end position="252"/>
    </location>
</feature>
<accession>A0A0D9QMX7</accession>
<name>A0A0D9QMX7_PLAFR</name>
<feature type="compositionally biased region" description="Polar residues" evidence="1">
    <location>
        <begin position="578"/>
        <end position="603"/>
    </location>
</feature>
<feature type="compositionally biased region" description="Acidic residues" evidence="1">
    <location>
        <begin position="312"/>
        <end position="323"/>
    </location>
</feature>
<feature type="compositionally biased region" description="Basic and acidic residues" evidence="1">
    <location>
        <begin position="358"/>
        <end position="382"/>
    </location>
</feature>
<proteinExistence type="predicted"/>
<feature type="compositionally biased region" description="Polar residues" evidence="1">
    <location>
        <begin position="287"/>
        <end position="297"/>
    </location>
</feature>
<evidence type="ECO:0000259" key="2">
    <source>
        <dbReference type="Pfam" id="PF12879"/>
    </source>
</evidence>